<dbReference type="Pfam" id="PF03765">
    <property type="entry name" value="CRAL_TRIO_N"/>
    <property type="match status" value="1"/>
</dbReference>
<dbReference type="Pfam" id="PF00650">
    <property type="entry name" value="CRAL_TRIO"/>
    <property type="match status" value="1"/>
</dbReference>
<name>A0ABP0F5N3_CLALP</name>
<dbReference type="InterPro" id="IPR011074">
    <property type="entry name" value="CRAL/TRIO_N_dom"/>
</dbReference>
<keyword evidence="3" id="KW-1185">Reference proteome</keyword>
<feature type="domain" description="CRAL-TRIO" evidence="1">
    <location>
        <begin position="100"/>
        <end position="260"/>
    </location>
</feature>
<comment type="caution">
    <text evidence="2">The sequence shown here is derived from an EMBL/GenBank/DDBJ whole genome shotgun (WGS) entry which is preliminary data.</text>
</comment>
<reference evidence="2 3" key="1">
    <citation type="submission" date="2024-02" db="EMBL/GenBank/DDBJ databases">
        <authorList>
            <person name="Daric V."/>
            <person name="Darras S."/>
        </authorList>
    </citation>
    <scope>NUCLEOTIDE SEQUENCE [LARGE SCALE GENOMIC DNA]</scope>
</reference>
<evidence type="ECO:0000259" key="1">
    <source>
        <dbReference type="PROSITE" id="PS50191"/>
    </source>
</evidence>
<dbReference type="InterPro" id="IPR036865">
    <property type="entry name" value="CRAL-TRIO_dom_sf"/>
</dbReference>
<dbReference type="Proteomes" id="UP001642483">
    <property type="component" value="Unassembled WGS sequence"/>
</dbReference>
<dbReference type="SMART" id="SM01100">
    <property type="entry name" value="CRAL_TRIO_N"/>
    <property type="match status" value="1"/>
</dbReference>
<evidence type="ECO:0000313" key="2">
    <source>
        <dbReference type="EMBL" id="CAK8673740.1"/>
    </source>
</evidence>
<dbReference type="SUPFAM" id="SSF52087">
    <property type="entry name" value="CRAL/TRIO domain"/>
    <property type="match status" value="1"/>
</dbReference>
<dbReference type="EMBL" id="CAWYQH010000002">
    <property type="protein sequence ID" value="CAK8673740.1"/>
    <property type="molecule type" value="Genomic_DNA"/>
</dbReference>
<protein>
    <recommendedName>
        <fullName evidence="1">CRAL-TRIO domain-containing protein</fullName>
    </recommendedName>
</protein>
<dbReference type="InterPro" id="IPR001251">
    <property type="entry name" value="CRAL-TRIO_dom"/>
</dbReference>
<accession>A0ABP0F5N3</accession>
<dbReference type="PANTHER" id="PTHR10174:SF225">
    <property type="entry name" value="ALPHA-TOCOPHEROL TRANSFER PROTEIN"/>
    <property type="match status" value="1"/>
</dbReference>
<dbReference type="InterPro" id="IPR036273">
    <property type="entry name" value="CRAL/TRIO_N_dom_sf"/>
</dbReference>
<sequence length="280" mass="32240">MSCIKRYECTLSPKLLEKAVKELNEPRDNEKRLQAIDELRNNYDAEKFGPLVREDDEFFLRFLRAKKFNQKKALTVLQNYHNVKKEFKEVFGKVNNPAVLTPIIEKEVMMMLPGVAKNGAAVMLSRHGLIDKDMDIYDFMAYGVFSMEKLLEDEAIQINGIATIKDLENFNMTFFTKISPLALGKMTKVWQEAMPMRYKESHVVNEGTFYDVIMAIVRPFLKKKLLDRIHLHGTNFKGIHEFIDPSILPPYLDGTGPDPDGLAKLWGETLMEDMPQDTAL</sequence>
<dbReference type="PANTHER" id="PTHR10174">
    <property type="entry name" value="ALPHA-TOCOPHEROL TRANSFER PROTEIN-RELATED"/>
    <property type="match status" value="1"/>
</dbReference>
<dbReference type="CDD" id="cd00170">
    <property type="entry name" value="SEC14"/>
    <property type="match status" value="1"/>
</dbReference>
<dbReference type="Gene3D" id="1.20.5.1200">
    <property type="entry name" value="Alpha-tocopherol transfer"/>
    <property type="match status" value="1"/>
</dbReference>
<organism evidence="2 3">
    <name type="scientific">Clavelina lepadiformis</name>
    <name type="common">Light-bulb sea squirt</name>
    <name type="synonym">Ascidia lepadiformis</name>
    <dbReference type="NCBI Taxonomy" id="159417"/>
    <lineage>
        <taxon>Eukaryota</taxon>
        <taxon>Metazoa</taxon>
        <taxon>Chordata</taxon>
        <taxon>Tunicata</taxon>
        <taxon>Ascidiacea</taxon>
        <taxon>Aplousobranchia</taxon>
        <taxon>Clavelinidae</taxon>
        <taxon>Clavelina</taxon>
    </lineage>
</organism>
<dbReference type="SMART" id="SM00516">
    <property type="entry name" value="SEC14"/>
    <property type="match status" value="1"/>
</dbReference>
<proteinExistence type="predicted"/>
<gene>
    <name evidence="2" type="ORF">CVLEPA_LOCUS3501</name>
</gene>
<evidence type="ECO:0000313" key="3">
    <source>
        <dbReference type="Proteomes" id="UP001642483"/>
    </source>
</evidence>
<dbReference type="Gene3D" id="3.40.525.10">
    <property type="entry name" value="CRAL-TRIO lipid binding domain"/>
    <property type="match status" value="1"/>
</dbReference>
<dbReference type="SUPFAM" id="SSF46938">
    <property type="entry name" value="CRAL/TRIO N-terminal domain"/>
    <property type="match status" value="1"/>
</dbReference>
<dbReference type="Gene3D" id="1.10.8.20">
    <property type="entry name" value="N-terminal domain of phosphatidylinositol transfer protein sec14p"/>
    <property type="match status" value="1"/>
</dbReference>
<dbReference type="PROSITE" id="PS50191">
    <property type="entry name" value="CRAL_TRIO"/>
    <property type="match status" value="1"/>
</dbReference>